<gene>
    <name evidence="1" type="ORF">PM3016_4126</name>
</gene>
<dbReference type="Proteomes" id="UP000007523">
    <property type="component" value="Chromosome"/>
</dbReference>
<protein>
    <recommendedName>
        <fullName evidence="3">Glutaredoxin</fullName>
    </recommendedName>
</protein>
<proteinExistence type="predicted"/>
<dbReference type="AlphaFoldDB" id="H6NK51"/>
<dbReference type="HOGENOM" id="CLU_2466104_0_0_9"/>
<dbReference type="KEGG" id="pmq:PM3016_4126"/>
<reference evidence="1 2" key="1">
    <citation type="journal article" date="2012" name="J. Bacteriol.">
        <title>Complete Genome Sequence of Paenibacillus mucilaginosus 3016, a Bacterium Functional as Microbial Fertilizer.</title>
        <authorList>
            <person name="Ma M."/>
            <person name="Wang Z."/>
            <person name="Li L."/>
            <person name="Jiang X."/>
            <person name="Guan D."/>
            <person name="Cao F."/>
            <person name="Chen H."/>
            <person name="Wang X."/>
            <person name="Shen D."/>
            <person name="Du B."/>
            <person name="Li J."/>
        </authorList>
    </citation>
    <scope>NUCLEOTIDE SEQUENCE [LARGE SCALE GENOMIC DNA]</scope>
    <source>
        <strain evidence="1 2">3016</strain>
    </source>
</reference>
<evidence type="ECO:0008006" key="3">
    <source>
        <dbReference type="Google" id="ProtNLM"/>
    </source>
</evidence>
<evidence type="ECO:0000313" key="1">
    <source>
        <dbReference type="EMBL" id="AFC30904.1"/>
    </source>
</evidence>
<evidence type="ECO:0000313" key="2">
    <source>
        <dbReference type="Proteomes" id="UP000007523"/>
    </source>
</evidence>
<dbReference type="EMBL" id="CP003235">
    <property type="protein sequence ID" value="AFC30904.1"/>
    <property type="molecule type" value="Genomic_DNA"/>
</dbReference>
<sequence length="93" mass="10242">MTDERVNEVSKRIEVFTDSGRFGDQFTERVKGAACPRCVITVYDAHQPEALETMRAKAEAYGVTILPSVAVDGHLVDMDSLQQGTIRKGLNPC</sequence>
<organism evidence="1 2">
    <name type="scientific">Paenibacillus mucilaginosus 3016</name>
    <dbReference type="NCBI Taxonomy" id="1116391"/>
    <lineage>
        <taxon>Bacteria</taxon>
        <taxon>Bacillati</taxon>
        <taxon>Bacillota</taxon>
        <taxon>Bacilli</taxon>
        <taxon>Bacillales</taxon>
        <taxon>Paenibacillaceae</taxon>
        <taxon>Paenibacillus</taxon>
    </lineage>
</organism>
<accession>H6NK51</accession>
<dbReference type="STRING" id="1116391.PM3016_4126"/>
<name>H6NK51_9BACL</name>
<keyword evidence="2" id="KW-1185">Reference proteome</keyword>